<dbReference type="AlphaFoldDB" id="A0A181C8J3"/>
<dbReference type="RefSeq" id="WP_007399299.1">
    <property type="nucleotide sequence ID" value="NZ_CALMTF010000041.1"/>
</dbReference>
<keyword evidence="2" id="KW-1185">Reference proteome</keyword>
<proteinExistence type="predicted"/>
<accession>A0A181C8J3</accession>
<reference evidence="1 2" key="1">
    <citation type="submission" date="2020-03" db="EMBL/GenBank/DDBJ databases">
        <title>Isolation of cellulose-producing strains, genome characterization and application of the synthesized cellulose films as an economical and sustainable material for piezoelectric sensor construction.</title>
        <authorList>
            <person name="Mangayil R.K."/>
        </authorList>
    </citation>
    <scope>NUCLEOTIDE SEQUENCE [LARGE SCALE GENOMIC DNA]</scope>
    <source>
        <strain evidence="1 2">ENS 9a1a</strain>
    </source>
</reference>
<organism evidence="1 2">
    <name type="scientific">Komagataeibacter rhaeticus</name>
    <dbReference type="NCBI Taxonomy" id="215221"/>
    <lineage>
        <taxon>Bacteria</taxon>
        <taxon>Pseudomonadati</taxon>
        <taxon>Pseudomonadota</taxon>
        <taxon>Alphaproteobacteria</taxon>
        <taxon>Acetobacterales</taxon>
        <taxon>Acetobacteraceae</taxon>
        <taxon>Komagataeibacter</taxon>
    </lineage>
</organism>
<dbReference type="Proteomes" id="UP000502533">
    <property type="component" value="Chromosome"/>
</dbReference>
<name>A0A181C8J3_9PROT</name>
<evidence type="ECO:0000313" key="2">
    <source>
        <dbReference type="Proteomes" id="UP000502533"/>
    </source>
</evidence>
<dbReference type="KEGG" id="kre:GWK63_04120"/>
<dbReference type="Pfam" id="PF13318">
    <property type="entry name" value="AtzG-like"/>
    <property type="match status" value="1"/>
</dbReference>
<sequence>MSSAARLSPSAPGTGAGGHDDRKVPPVSDMARGIGLSVPAASLPDVVANAVLLQGYADLLAGFALPDTCEPAYEYTP</sequence>
<dbReference type="EMBL" id="CP050139">
    <property type="protein sequence ID" value="QIP34781.1"/>
    <property type="molecule type" value="Genomic_DNA"/>
</dbReference>
<protein>
    <submittedName>
        <fullName evidence="1">DUF4089 domain-containing protein</fullName>
    </submittedName>
</protein>
<evidence type="ECO:0000313" key="1">
    <source>
        <dbReference type="EMBL" id="QIP34781.1"/>
    </source>
</evidence>
<gene>
    <name evidence="1" type="ORF">GWK63_04120</name>
</gene>
<dbReference type="GeneID" id="85021335"/>
<dbReference type="InterPro" id="IPR025148">
    <property type="entry name" value="AtzG-like"/>
</dbReference>